<organism evidence="2 3">
    <name type="scientific">Moorena producens 3L</name>
    <dbReference type="NCBI Taxonomy" id="489825"/>
    <lineage>
        <taxon>Bacteria</taxon>
        <taxon>Bacillati</taxon>
        <taxon>Cyanobacteriota</taxon>
        <taxon>Cyanophyceae</taxon>
        <taxon>Coleofasciculales</taxon>
        <taxon>Coleofasciculaceae</taxon>
        <taxon>Moorena</taxon>
    </lineage>
</organism>
<dbReference type="SUPFAM" id="SSF53335">
    <property type="entry name" value="S-adenosyl-L-methionine-dependent methyltransferases"/>
    <property type="match status" value="1"/>
</dbReference>
<evidence type="ECO:0000313" key="2">
    <source>
        <dbReference type="EMBL" id="EGJ32395.1"/>
    </source>
</evidence>
<reference evidence="3" key="1">
    <citation type="journal article" date="2011" name="Proc. Natl. Acad. Sci. U.S.A.">
        <title>Genomic insights into the physiology and ecology of the marine filamentous cyanobacterium Lyngbya majuscula.</title>
        <authorList>
            <person name="Jones A.C."/>
            <person name="Monroe E.A."/>
            <person name="Podell S."/>
            <person name="Hess W.R."/>
            <person name="Klages S."/>
            <person name="Esquenazi E."/>
            <person name="Niessen S."/>
            <person name="Hoover H."/>
            <person name="Rothmann M."/>
            <person name="Lasken R.S."/>
            <person name="Yates J.R.III."/>
            <person name="Reinhardt R."/>
            <person name="Kube M."/>
            <person name="Burkart M.D."/>
            <person name="Allen E.E."/>
            <person name="Dorrestein P.C."/>
            <person name="Gerwick W.H."/>
            <person name="Gerwick L."/>
        </authorList>
    </citation>
    <scope>NUCLEOTIDE SEQUENCE [LARGE SCALE GENOMIC DNA]</scope>
    <source>
        <strain evidence="3">3L</strain>
    </source>
</reference>
<sequence>MQNYNYAYNVFKKHFDRAKAKSGFVSLELGVGDSLSSAIISYAFGGSASYLVDVGDFAQKDIEMYKALLLFLDQKGLPVQDLQNLESLPDILNECSANYLTSGLSSLKAIPDQSVDFIWSHAVLEHIRRGEFLDTFKELRRVIRDDGICSHEIDLKDHLAKGLNNLRFPEQIWESDFMSRSGFYTNRIQYTEMISLFKMADFDVEVVEANRWPDLPIKRANLSKLFQHLPDEELCVSEFSVILKPV</sequence>
<feature type="domain" description="Methyltransferase type 11" evidence="1">
    <location>
        <begin position="98"/>
        <end position="149"/>
    </location>
</feature>
<dbReference type="RefSeq" id="WP_008184976.1">
    <property type="nucleotide sequence ID" value="NZ_GL890924.1"/>
</dbReference>
<evidence type="ECO:0000313" key="3">
    <source>
        <dbReference type="Proteomes" id="UP000003959"/>
    </source>
</evidence>
<dbReference type="InterPro" id="IPR029063">
    <property type="entry name" value="SAM-dependent_MTases_sf"/>
</dbReference>
<protein>
    <submittedName>
        <fullName evidence="2">Methyltransferase domain protein</fullName>
    </submittedName>
</protein>
<name>F4XSS0_9CYAN</name>
<dbReference type="Proteomes" id="UP000003959">
    <property type="component" value="Unassembled WGS sequence"/>
</dbReference>
<evidence type="ECO:0000259" key="1">
    <source>
        <dbReference type="Pfam" id="PF08241"/>
    </source>
</evidence>
<dbReference type="AlphaFoldDB" id="F4XSS0"/>
<dbReference type="Pfam" id="PF08241">
    <property type="entry name" value="Methyltransf_11"/>
    <property type="match status" value="1"/>
</dbReference>
<dbReference type="eggNOG" id="COG2230">
    <property type="taxonomic scope" value="Bacteria"/>
</dbReference>
<dbReference type="EMBL" id="GL890924">
    <property type="protein sequence ID" value="EGJ32395.1"/>
    <property type="molecule type" value="Genomic_DNA"/>
</dbReference>
<dbReference type="GO" id="GO:0008757">
    <property type="term" value="F:S-adenosylmethionine-dependent methyltransferase activity"/>
    <property type="evidence" value="ECO:0007669"/>
    <property type="project" value="InterPro"/>
</dbReference>
<dbReference type="HOGENOM" id="CLU_986527_0_0_3"/>
<gene>
    <name evidence="2" type="ORF">LYNGBM3L_19690</name>
</gene>
<keyword evidence="2" id="KW-0489">Methyltransferase</keyword>
<accession>F4XSS0</accession>
<keyword evidence="3" id="KW-1185">Reference proteome</keyword>
<proteinExistence type="predicted"/>
<dbReference type="Gene3D" id="3.40.50.150">
    <property type="entry name" value="Vaccinia Virus protein VP39"/>
    <property type="match status" value="1"/>
</dbReference>
<keyword evidence="2" id="KW-0808">Transferase</keyword>
<dbReference type="GO" id="GO:0032259">
    <property type="term" value="P:methylation"/>
    <property type="evidence" value="ECO:0007669"/>
    <property type="project" value="UniProtKB-KW"/>
</dbReference>
<dbReference type="InterPro" id="IPR013216">
    <property type="entry name" value="Methyltransf_11"/>
</dbReference>